<comment type="caution">
    <text evidence="2">The sequence shown here is derived from an EMBL/GenBank/DDBJ whole genome shotgun (WGS) entry which is preliminary data.</text>
</comment>
<keyword evidence="1" id="KW-0472">Membrane</keyword>
<name>A0A8I0TC13_BRUAN</name>
<protein>
    <submittedName>
        <fullName evidence="2">DUF2628 domain-containing protein</fullName>
    </submittedName>
</protein>
<reference evidence="2" key="1">
    <citation type="submission" date="2020-09" db="EMBL/GenBank/DDBJ databases">
        <authorList>
            <person name="Dalcin Martins P."/>
        </authorList>
    </citation>
    <scope>NUCLEOTIDE SEQUENCE</scope>
    <source>
        <strain evidence="2">MAG47</strain>
    </source>
</reference>
<feature type="transmembrane region" description="Helical" evidence="1">
    <location>
        <begin position="36"/>
        <end position="55"/>
    </location>
</feature>
<dbReference type="Proteomes" id="UP000642265">
    <property type="component" value="Unassembled WGS sequence"/>
</dbReference>
<keyword evidence="1" id="KW-1133">Transmembrane helix</keyword>
<evidence type="ECO:0000313" key="2">
    <source>
        <dbReference type="EMBL" id="MBE0562786.1"/>
    </source>
</evidence>
<accession>A0A8I0TC13</accession>
<sequence>MRIYTVHYRPEAGGGDIVPVKEGFCWPAFLFGPLWALWHGLWAVALWLLALIAVVGAANAVFALDAVTATVLTAGAAVAVGGTANDLRRWTLERRGFSEEGVVMGGGEDSALRRFLANTPMLTGGLQ</sequence>
<reference evidence="2" key="2">
    <citation type="submission" date="2020-10" db="EMBL/GenBank/DDBJ databases">
        <title>Enrichment of novel Verrucomicrobia, Bacteroidetes and Krumholzibacteria in an oxygen-limited, methane- and iron-fed bioreactor inoculated with Bothnian Sea sediments.</title>
        <authorList>
            <person name="Martins P.D."/>
            <person name="de Jong A."/>
            <person name="Lenstra W.K."/>
            <person name="van Helmond N.A.G.M."/>
            <person name="Slomp C.P."/>
            <person name="Jetten M.S.M."/>
            <person name="Welte C.U."/>
            <person name="Rasigraf O."/>
        </authorList>
    </citation>
    <scope>NUCLEOTIDE SEQUENCE</scope>
    <source>
        <strain evidence="2">MAG47</strain>
    </source>
</reference>
<evidence type="ECO:0000313" key="3">
    <source>
        <dbReference type="Proteomes" id="UP000642265"/>
    </source>
</evidence>
<feature type="transmembrane region" description="Helical" evidence="1">
    <location>
        <begin position="62"/>
        <end position="84"/>
    </location>
</feature>
<evidence type="ECO:0000256" key="1">
    <source>
        <dbReference type="SAM" id="Phobius"/>
    </source>
</evidence>
<proteinExistence type="predicted"/>
<dbReference type="AlphaFoldDB" id="A0A8I0TC13"/>
<organism evidence="2 3">
    <name type="scientific">Brucella anthropi</name>
    <name type="common">Ochrobactrum anthropi</name>
    <dbReference type="NCBI Taxonomy" id="529"/>
    <lineage>
        <taxon>Bacteria</taxon>
        <taxon>Pseudomonadati</taxon>
        <taxon>Pseudomonadota</taxon>
        <taxon>Alphaproteobacteria</taxon>
        <taxon>Hyphomicrobiales</taxon>
        <taxon>Brucellaceae</taxon>
        <taxon>Brucella/Ochrobactrum group</taxon>
        <taxon>Brucella</taxon>
    </lineage>
</organism>
<dbReference type="EMBL" id="JACZKO010000048">
    <property type="protein sequence ID" value="MBE0562786.1"/>
    <property type="molecule type" value="Genomic_DNA"/>
</dbReference>
<keyword evidence="1" id="KW-0812">Transmembrane</keyword>
<gene>
    <name evidence="2" type="ORF">IH622_18500</name>
</gene>
<dbReference type="Pfam" id="PF10947">
    <property type="entry name" value="DUF2628"/>
    <property type="match status" value="1"/>
</dbReference>
<dbReference type="InterPro" id="IPR024399">
    <property type="entry name" value="DUF2628"/>
</dbReference>